<dbReference type="Proteomes" id="UP001165160">
    <property type="component" value="Unassembled WGS sequence"/>
</dbReference>
<feature type="domain" description="NAD(P)-binding" evidence="2">
    <location>
        <begin position="75"/>
        <end position="269"/>
    </location>
</feature>
<dbReference type="InterPro" id="IPR016040">
    <property type="entry name" value="NAD(P)-bd_dom"/>
</dbReference>
<accession>A0A9W7BJE4</accession>
<dbReference type="AlphaFoldDB" id="A0A9W7BJE4"/>
<proteinExistence type="predicted"/>
<comment type="caution">
    <text evidence="3">The sequence shown here is derived from an EMBL/GenBank/DDBJ whole genome shotgun (WGS) entry which is preliminary data.</text>
</comment>
<evidence type="ECO:0000313" key="3">
    <source>
        <dbReference type="EMBL" id="GMH92306.1"/>
    </source>
</evidence>
<dbReference type="PANTHER" id="PTHR15020:SF11">
    <property type="entry name" value="OS06G0360300 PROTEIN"/>
    <property type="match status" value="1"/>
</dbReference>
<feature type="signal peptide" evidence="1">
    <location>
        <begin position="1"/>
        <end position="18"/>
    </location>
</feature>
<name>A0A9W7BJE4_9STRA</name>
<organism evidence="3 4">
    <name type="scientific">Triparma verrucosa</name>
    <dbReference type="NCBI Taxonomy" id="1606542"/>
    <lineage>
        <taxon>Eukaryota</taxon>
        <taxon>Sar</taxon>
        <taxon>Stramenopiles</taxon>
        <taxon>Ochrophyta</taxon>
        <taxon>Bolidophyceae</taxon>
        <taxon>Parmales</taxon>
        <taxon>Triparmaceae</taxon>
        <taxon>Triparma</taxon>
    </lineage>
</organism>
<dbReference type="Gene3D" id="3.40.50.720">
    <property type="entry name" value="NAD(P)-binding Rossmann-like Domain"/>
    <property type="match status" value="1"/>
</dbReference>
<protein>
    <recommendedName>
        <fullName evidence="2">NAD(P)-binding domain-containing protein</fullName>
    </recommendedName>
</protein>
<dbReference type="Pfam" id="PF13460">
    <property type="entry name" value="NAD_binding_10"/>
    <property type="match status" value="1"/>
</dbReference>
<feature type="chain" id="PRO_5040735341" description="NAD(P)-binding domain-containing protein" evidence="1">
    <location>
        <begin position="19"/>
        <end position="314"/>
    </location>
</feature>
<dbReference type="SUPFAM" id="SSF51735">
    <property type="entry name" value="NAD(P)-binding Rossmann-fold domains"/>
    <property type="match status" value="1"/>
</dbReference>
<gene>
    <name evidence="3" type="ORF">TrVE_jg7553</name>
</gene>
<evidence type="ECO:0000256" key="1">
    <source>
        <dbReference type="SAM" id="SignalP"/>
    </source>
</evidence>
<evidence type="ECO:0000313" key="4">
    <source>
        <dbReference type="Proteomes" id="UP001165160"/>
    </source>
</evidence>
<sequence length="314" mass="33154">MIAANILLLLICLFSASGFQSFTVPHSKISSTSSLLATRGEVIKAAMALPLAILPLTASAAALPSSKPPVVLVLGASGRSGMSTIEACLKRSIPCTSATRTGSDPFKVVKLDKSYYTPYPSPVDVTDLSSLKAVIEAVKPTAIVYAASASKKGGNAQEVDYGGVKNVVEVLPKSTRLVLISALAVDRPDSQGYKMTNSMGGVVDGIMYQKLRGEDEVRKKVKDYVIIRPGVLVNGKDGGPVEIAQGDYLGGGLSRQELAELVVDAVEAPETDFTVEVYRKKTRTALQKEFEGQGSIIESGGSGKERFKGVVKDK</sequence>
<reference evidence="4" key="1">
    <citation type="journal article" date="2023" name="Commun. Biol.">
        <title>Genome analysis of Parmales, the sister group of diatoms, reveals the evolutionary specialization of diatoms from phago-mixotrophs to photoautotrophs.</title>
        <authorList>
            <person name="Ban H."/>
            <person name="Sato S."/>
            <person name="Yoshikawa S."/>
            <person name="Yamada K."/>
            <person name="Nakamura Y."/>
            <person name="Ichinomiya M."/>
            <person name="Sato N."/>
            <person name="Blanc-Mathieu R."/>
            <person name="Endo H."/>
            <person name="Kuwata A."/>
            <person name="Ogata H."/>
        </authorList>
    </citation>
    <scope>NUCLEOTIDE SEQUENCE [LARGE SCALE GENOMIC DNA]</scope>
    <source>
        <strain evidence="4">NIES 3699</strain>
    </source>
</reference>
<keyword evidence="4" id="KW-1185">Reference proteome</keyword>
<dbReference type="PANTHER" id="PTHR15020">
    <property type="entry name" value="FLAVIN REDUCTASE-RELATED"/>
    <property type="match status" value="1"/>
</dbReference>
<evidence type="ECO:0000259" key="2">
    <source>
        <dbReference type="Pfam" id="PF13460"/>
    </source>
</evidence>
<dbReference type="InterPro" id="IPR036291">
    <property type="entry name" value="NAD(P)-bd_dom_sf"/>
</dbReference>
<keyword evidence="1" id="KW-0732">Signal</keyword>
<dbReference type="EMBL" id="BRXX01000126">
    <property type="protein sequence ID" value="GMH92306.1"/>
    <property type="molecule type" value="Genomic_DNA"/>
</dbReference>